<proteinExistence type="predicted"/>
<dbReference type="AlphaFoldDB" id="A0A7W3YTC0"/>
<dbReference type="Proteomes" id="UP000550609">
    <property type="component" value="Unassembled WGS sequence"/>
</dbReference>
<organism evidence="2 3">
    <name type="scientific">Stenotrophomonas koreensis</name>
    <dbReference type="NCBI Taxonomy" id="266128"/>
    <lineage>
        <taxon>Bacteria</taxon>
        <taxon>Pseudomonadati</taxon>
        <taxon>Pseudomonadota</taxon>
        <taxon>Gammaproteobacteria</taxon>
        <taxon>Lysobacterales</taxon>
        <taxon>Lysobacteraceae</taxon>
        <taxon>Stenotrophomonas</taxon>
    </lineage>
</organism>
<evidence type="ECO:0000313" key="3">
    <source>
        <dbReference type="Proteomes" id="UP000550609"/>
    </source>
</evidence>
<reference evidence="2 3" key="1">
    <citation type="submission" date="2020-08" db="EMBL/GenBank/DDBJ databases">
        <title>Stenotrophomonas sp. W1S232.</title>
        <authorList>
            <person name="Deng Y."/>
        </authorList>
    </citation>
    <scope>NUCLEOTIDE SEQUENCE [LARGE SCALE GENOMIC DNA]</scope>
    <source>
        <strain evidence="2 3">W1S232</strain>
    </source>
</reference>
<dbReference type="PANTHER" id="PTHR37826:SF3">
    <property type="entry name" value="J DOMAIN-CONTAINING PROTEIN"/>
    <property type="match status" value="1"/>
</dbReference>
<keyword evidence="1" id="KW-1133">Transmembrane helix</keyword>
<sequence length="348" mass="39405">MLWDARRQLLRCPYCGQQAAWAPAAAPLPGQDGIAELDLEQALASAGSQRGWGEARREVRCQSCQAVSVFEGHRVAQRCEFCGSPAIIDHQASEDAITPGSLLPFQHDQAQVRDLLRRWYASRRFAPGSLRRAALTDTLHGIYLPYWTFDAQVDARWSAQAGHYYYVPVTVRGANGTTSTRMERRVRWVPASGRLQHFFDDLAQCASSGVHTNLLQQIEPYPFKQLRPYSSEYVRGWTVERYQLDLRSAARQAAERMQQQTRQRCAAQVPGDTHRNLQMQAHYSGRTFKHVLVPVWLVTYRYGRKSYQVAVNGYTGVVAGERPYSVWKILGAVLAVLAVLGLLWLLLR</sequence>
<dbReference type="PANTHER" id="PTHR37826">
    <property type="entry name" value="FLOTILLIN BAND_7_5 DOMAIN PROTEIN"/>
    <property type="match status" value="1"/>
</dbReference>
<evidence type="ECO:0000313" key="2">
    <source>
        <dbReference type="EMBL" id="MBB1115861.1"/>
    </source>
</evidence>
<comment type="caution">
    <text evidence="2">The sequence shown here is derived from an EMBL/GenBank/DDBJ whole genome shotgun (WGS) entry which is preliminary data.</text>
</comment>
<feature type="transmembrane region" description="Helical" evidence="1">
    <location>
        <begin position="326"/>
        <end position="347"/>
    </location>
</feature>
<gene>
    <name evidence="2" type="ORF">H4O09_02115</name>
</gene>
<evidence type="ECO:0000256" key="1">
    <source>
        <dbReference type="SAM" id="Phobius"/>
    </source>
</evidence>
<accession>A0A7W3YTC0</accession>
<protein>
    <submittedName>
        <fullName evidence="2">Zinc ribbon domain-containing protein</fullName>
    </submittedName>
</protein>
<keyword evidence="1" id="KW-0812">Transmembrane</keyword>
<name>A0A7W3YTC0_9GAMM</name>
<dbReference type="EMBL" id="JACIUV010000001">
    <property type="protein sequence ID" value="MBB1115861.1"/>
    <property type="molecule type" value="Genomic_DNA"/>
</dbReference>
<keyword evidence="1" id="KW-0472">Membrane</keyword>